<keyword evidence="2" id="KW-1185">Reference proteome</keyword>
<evidence type="ECO:0000313" key="2">
    <source>
        <dbReference type="Proteomes" id="UP000192796"/>
    </source>
</evidence>
<evidence type="ECO:0000313" key="1">
    <source>
        <dbReference type="EMBL" id="OQP65772.1"/>
    </source>
</evidence>
<protein>
    <submittedName>
        <fullName evidence="1">Uncharacterized protein</fullName>
    </submittedName>
</protein>
<comment type="caution">
    <text evidence="1">The sequence shown here is derived from an EMBL/GenBank/DDBJ whole genome shotgun (WGS) entry which is preliminary data.</text>
</comment>
<dbReference type="AlphaFoldDB" id="A0A1V9G5D8"/>
<accession>A0A1V9G5D8</accession>
<dbReference type="EMBL" id="LVYD01000013">
    <property type="protein sequence ID" value="OQP65772.1"/>
    <property type="molecule type" value="Genomic_DNA"/>
</dbReference>
<reference evidence="1 2" key="1">
    <citation type="submission" date="2016-03" db="EMBL/GenBank/DDBJ databases">
        <title>Niastella vici sp. nov., isolated from farmland soil.</title>
        <authorList>
            <person name="Chen L."/>
            <person name="Wang D."/>
            <person name="Yang S."/>
            <person name="Wang G."/>
        </authorList>
    </citation>
    <scope>NUCLEOTIDE SEQUENCE [LARGE SCALE GENOMIC DNA]</scope>
    <source>
        <strain evidence="1 2">DJ57</strain>
    </source>
</reference>
<sequence>MSKIAGNLFKTQNSEAGSQLNARMEGRLVLSFGFLLRCISGAQGPVMGVLWFHQGITRVFQYPGKGKCFRKYKIKSKNENNSNLLQRVIVIEIATVVF</sequence>
<gene>
    <name evidence="1" type="ORF">A3860_14335</name>
</gene>
<name>A0A1V9G5D8_9BACT</name>
<proteinExistence type="predicted"/>
<dbReference type="Proteomes" id="UP000192796">
    <property type="component" value="Unassembled WGS sequence"/>
</dbReference>
<organism evidence="1 2">
    <name type="scientific">Niastella vici</name>
    <dbReference type="NCBI Taxonomy" id="1703345"/>
    <lineage>
        <taxon>Bacteria</taxon>
        <taxon>Pseudomonadati</taxon>
        <taxon>Bacteroidota</taxon>
        <taxon>Chitinophagia</taxon>
        <taxon>Chitinophagales</taxon>
        <taxon>Chitinophagaceae</taxon>
        <taxon>Niastella</taxon>
    </lineage>
</organism>
<dbReference type="STRING" id="1703345.A3860_14335"/>